<reference evidence="9 10" key="1">
    <citation type="submission" date="2024-01" db="EMBL/GenBank/DDBJ databases">
        <title>The genomes of 5 underutilized Papilionoideae crops provide insights into root nodulation and disease resistanc.</title>
        <authorList>
            <person name="Yuan L."/>
        </authorList>
    </citation>
    <scope>NUCLEOTIDE SEQUENCE [LARGE SCALE GENOMIC DNA]</scope>
    <source>
        <strain evidence="9">ZHUSHIDOU_FW_LH</strain>
        <tissue evidence="9">Leaf</tissue>
    </source>
</reference>
<evidence type="ECO:0000256" key="1">
    <source>
        <dbReference type="ARBA" id="ARBA00004123"/>
    </source>
</evidence>
<keyword evidence="10" id="KW-1185">Reference proteome</keyword>
<feature type="region of interest" description="Disordered" evidence="7">
    <location>
        <begin position="1"/>
        <end position="21"/>
    </location>
</feature>
<dbReference type="PANTHER" id="PTHR47287:SF15">
    <property type="entry name" value="ZINC FINGER PROTEIN 3-LIKE"/>
    <property type="match status" value="1"/>
</dbReference>
<dbReference type="AlphaFoldDB" id="A0AAN9EEK8"/>
<feature type="compositionally biased region" description="Polar residues" evidence="7">
    <location>
        <begin position="1"/>
        <end position="13"/>
    </location>
</feature>
<accession>A0AAN9EEK8</accession>
<evidence type="ECO:0000259" key="8">
    <source>
        <dbReference type="PROSITE" id="PS50157"/>
    </source>
</evidence>
<feature type="region of interest" description="Disordered" evidence="7">
    <location>
        <begin position="126"/>
        <end position="149"/>
    </location>
</feature>
<evidence type="ECO:0000256" key="2">
    <source>
        <dbReference type="ARBA" id="ARBA00022723"/>
    </source>
</evidence>
<comment type="caution">
    <text evidence="9">The sequence shown here is derived from an EMBL/GenBank/DDBJ whole genome shotgun (WGS) entry which is preliminary data.</text>
</comment>
<keyword evidence="4" id="KW-0862">Zinc</keyword>
<dbReference type="PANTHER" id="PTHR47287">
    <property type="entry name" value="C2H2 AND C2HC ZINC FINGERS SUPERFAMILY PROTEIN"/>
    <property type="match status" value="1"/>
</dbReference>
<dbReference type="GO" id="GO:0009788">
    <property type="term" value="P:negative regulation of abscisic acid-activated signaling pathway"/>
    <property type="evidence" value="ECO:0007669"/>
    <property type="project" value="InterPro"/>
</dbReference>
<evidence type="ECO:0000256" key="7">
    <source>
        <dbReference type="SAM" id="MobiDB-lite"/>
    </source>
</evidence>
<dbReference type="SUPFAM" id="SSF57667">
    <property type="entry name" value="beta-beta-alpha zinc fingers"/>
    <property type="match status" value="1"/>
</dbReference>
<keyword evidence="2" id="KW-0479">Metal-binding</keyword>
<evidence type="ECO:0000256" key="6">
    <source>
        <dbReference type="PROSITE-ProRule" id="PRU00042"/>
    </source>
</evidence>
<evidence type="ECO:0000313" key="10">
    <source>
        <dbReference type="Proteomes" id="UP001372338"/>
    </source>
</evidence>
<keyword evidence="5" id="KW-0539">Nucleus</keyword>
<organism evidence="9 10">
    <name type="scientific">Crotalaria pallida</name>
    <name type="common">Smooth rattlebox</name>
    <name type="synonym">Crotalaria striata</name>
    <dbReference type="NCBI Taxonomy" id="3830"/>
    <lineage>
        <taxon>Eukaryota</taxon>
        <taxon>Viridiplantae</taxon>
        <taxon>Streptophyta</taxon>
        <taxon>Embryophyta</taxon>
        <taxon>Tracheophyta</taxon>
        <taxon>Spermatophyta</taxon>
        <taxon>Magnoliopsida</taxon>
        <taxon>eudicotyledons</taxon>
        <taxon>Gunneridae</taxon>
        <taxon>Pentapetalae</taxon>
        <taxon>rosids</taxon>
        <taxon>fabids</taxon>
        <taxon>Fabales</taxon>
        <taxon>Fabaceae</taxon>
        <taxon>Papilionoideae</taxon>
        <taxon>50 kb inversion clade</taxon>
        <taxon>genistoids sensu lato</taxon>
        <taxon>core genistoids</taxon>
        <taxon>Crotalarieae</taxon>
        <taxon>Crotalaria</taxon>
    </lineage>
</organism>
<name>A0AAN9EEK8_CROPI</name>
<proteinExistence type="predicted"/>
<dbReference type="InterPro" id="IPR044246">
    <property type="entry name" value="ZFP3-like"/>
</dbReference>
<evidence type="ECO:0000313" key="9">
    <source>
        <dbReference type="EMBL" id="KAK7255544.1"/>
    </source>
</evidence>
<comment type="subcellular location">
    <subcellularLocation>
        <location evidence="1">Nucleus</location>
    </subcellularLocation>
</comment>
<evidence type="ECO:0000256" key="4">
    <source>
        <dbReference type="ARBA" id="ARBA00022833"/>
    </source>
</evidence>
<protein>
    <recommendedName>
        <fullName evidence="8">C2H2-type domain-containing protein</fullName>
    </recommendedName>
</protein>
<feature type="domain" description="C2H2-type" evidence="8">
    <location>
        <begin position="24"/>
        <end position="51"/>
    </location>
</feature>
<dbReference type="Proteomes" id="UP001372338">
    <property type="component" value="Unassembled WGS sequence"/>
</dbReference>
<dbReference type="Gene3D" id="3.30.160.60">
    <property type="entry name" value="Classic Zinc Finger"/>
    <property type="match status" value="1"/>
</dbReference>
<feature type="compositionally biased region" description="Polar residues" evidence="7">
    <location>
        <begin position="67"/>
        <end position="82"/>
    </location>
</feature>
<dbReference type="EMBL" id="JAYWIO010000006">
    <property type="protein sequence ID" value="KAK7255544.1"/>
    <property type="molecule type" value="Genomic_DNA"/>
</dbReference>
<gene>
    <name evidence="9" type="ORF">RIF29_28957</name>
</gene>
<dbReference type="InterPro" id="IPR036236">
    <property type="entry name" value="Znf_C2H2_sf"/>
</dbReference>
<keyword evidence="3 6" id="KW-0863">Zinc-finger</keyword>
<dbReference type="GO" id="GO:0005634">
    <property type="term" value="C:nucleus"/>
    <property type="evidence" value="ECO:0007669"/>
    <property type="project" value="UniProtKB-SubCell"/>
</dbReference>
<evidence type="ECO:0000256" key="3">
    <source>
        <dbReference type="ARBA" id="ARBA00022771"/>
    </source>
</evidence>
<dbReference type="PROSITE" id="PS50157">
    <property type="entry name" value="ZINC_FINGER_C2H2_2"/>
    <property type="match status" value="1"/>
</dbReference>
<dbReference type="InterPro" id="IPR013087">
    <property type="entry name" value="Znf_C2H2_type"/>
</dbReference>
<dbReference type="PROSITE" id="PS00028">
    <property type="entry name" value="ZINC_FINGER_C2H2_1"/>
    <property type="match status" value="1"/>
</dbReference>
<dbReference type="GO" id="GO:0008270">
    <property type="term" value="F:zinc ion binding"/>
    <property type="evidence" value="ECO:0007669"/>
    <property type="project" value="UniProtKB-KW"/>
</dbReference>
<sequence length="161" mass="18141">MNIPTTSTSSNEAQRIKADDERSYSCKYCNKKFSVKQGLGGHQNAHKEERAAIKEEREAIKRRKILSMTSTLHDSHPNLNSHSQHKHNESCVEAKNSWRRPHIRTVKELDFMHLLGGPQFLGSKSSLQSGVCDNDNPGQASSSSKRLQSESIEELDLTLKL</sequence>
<feature type="region of interest" description="Disordered" evidence="7">
    <location>
        <begin position="64"/>
        <end position="95"/>
    </location>
</feature>
<evidence type="ECO:0000256" key="5">
    <source>
        <dbReference type="ARBA" id="ARBA00023242"/>
    </source>
</evidence>